<dbReference type="Proteomes" id="UP000031512">
    <property type="component" value="Chromosome 3"/>
</dbReference>
<dbReference type="EMBL" id="CP001670">
    <property type="protein sequence ID" value="AFZ80906.1"/>
    <property type="molecule type" value="Genomic_DNA"/>
</dbReference>
<dbReference type="SUPFAM" id="SSF52374">
    <property type="entry name" value="Nucleotidylyl transferase"/>
    <property type="match status" value="1"/>
</dbReference>
<reference evidence="2 3" key="1">
    <citation type="journal article" date="2012" name="BMC Genomics">
        <title>Comparative genomic analysis and phylogenetic position of Theileria equi.</title>
        <authorList>
            <person name="Kappmeyer L.S."/>
            <person name="Thiagarajan M."/>
            <person name="Herndon D.R."/>
            <person name="Ramsay J.D."/>
            <person name="Caler E."/>
            <person name="Djikeng A."/>
            <person name="Gillespie J.J."/>
            <person name="Lau A.O."/>
            <person name="Roalson E.H."/>
            <person name="Silva J.C."/>
            <person name="Silva M.G."/>
            <person name="Suarez C.E."/>
            <person name="Ueti M.W."/>
            <person name="Nene V.M."/>
            <person name="Mealey R.H."/>
            <person name="Knowles D.P."/>
            <person name="Brayton K.A."/>
        </authorList>
    </citation>
    <scope>NUCLEOTIDE SEQUENCE [LARGE SCALE GENOMIC DNA]</scope>
    <source>
        <strain evidence="2 3">WA</strain>
    </source>
</reference>
<evidence type="ECO:0000313" key="3">
    <source>
        <dbReference type="Proteomes" id="UP000031512"/>
    </source>
</evidence>
<organism evidence="2 3">
    <name type="scientific">Theileria equi strain WA</name>
    <dbReference type="NCBI Taxonomy" id="1537102"/>
    <lineage>
        <taxon>Eukaryota</taxon>
        <taxon>Sar</taxon>
        <taxon>Alveolata</taxon>
        <taxon>Apicomplexa</taxon>
        <taxon>Aconoidasida</taxon>
        <taxon>Piroplasmida</taxon>
        <taxon>Theileriidae</taxon>
        <taxon>Theileria</taxon>
    </lineage>
</organism>
<gene>
    <name evidence="2" type="ORF">BEWA_003140</name>
</gene>
<dbReference type="eggNOG" id="KOG3351">
    <property type="taxonomic scope" value="Eukaryota"/>
</dbReference>
<dbReference type="RefSeq" id="XP_004830572.1">
    <property type="nucleotide sequence ID" value="XM_004830515.1"/>
</dbReference>
<dbReference type="VEuPathDB" id="PiroplasmaDB:BEWA_003140"/>
<dbReference type="STRING" id="1537102.L0B106"/>
<dbReference type="InterPro" id="IPR014729">
    <property type="entry name" value="Rossmann-like_a/b/a_fold"/>
</dbReference>
<name>L0B106_THEEQ</name>
<evidence type="ECO:0000313" key="2">
    <source>
        <dbReference type="EMBL" id="AFZ80906.1"/>
    </source>
</evidence>
<keyword evidence="3" id="KW-1185">Reference proteome</keyword>
<feature type="compositionally biased region" description="Basic and acidic residues" evidence="1">
    <location>
        <begin position="149"/>
        <end position="165"/>
    </location>
</feature>
<feature type="region of interest" description="Disordered" evidence="1">
    <location>
        <begin position="147"/>
        <end position="176"/>
    </location>
</feature>
<accession>L0B106</accession>
<dbReference type="KEGG" id="beq:BEWA_003140"/>
<proteinExistence type="predicted"/>
<evidence type="ECO:0000256" key="1">
    <source>
        <dbReference type="SAM" id="MobiDB-lite"/>
    </source>
</evidence>
<protein>
    <recommendedName>
        <fullName evidence="4">Cytidyltransferase-like domain-containing protein</fullName>
    </recommendedName>
</protein>
<dbReference type="GeneID" id="15804850"/>
<sequence>MFMVIRDLALTQLLDKVTRKSDLAIKFRKVPGGLFEKCKNCNVCTVERSLYNVATLISEPLARGCTDLIIYLVVGDESNLYSAILLDYIRSLYSLVILQAQRLNRIDEFVNPDRVNFTILPVADWKVLLEDDIEVIKMEQVGRSSLRSRLLEPRPSDDGSREEHSSPTGPGKGVVPRKRETYILPELPEYTFTEFYKRFVDINPGDGTESWKRQGPLEDTGTIDCLGTSCANLVVEKYENVMCCGTFDRLHFGHKVLLLTAFLSSGRNLNVGITASKEMLDSKEYMEHIEPFEKRQARVTRYLGEMKQVYCRGTHQDAKITYGDGTSTCGSGRVAEPKRVNYHNCDFLPFHQGNRLEEDRCNDSIKDETYEGACSNITIFPLMDLLGPSRYIKEQFAMIVTSEIIQGANAVNEYRRGANLFPWHIILIGFVVRPGKESDTFPKLSSSFIRRRLTI</sequence>
<dbReference type="OrthoDB" id="330671at2759"/>
<dbReference type="AlphaFoldDB" id="L0B106"/>
<evidence type="ECO:0008006" key="4">
    <source>
        <dbReference type="Google" id="ProtNLM"/>
    </source>
</evidence>
<dbReference type="Gene3D" id="3.40.50.620">
    <property type="entry name" value="HUPs"/>
    <property type="match status" value="1"/>
</dbReference>